<accession>A0ABV8UDX7</accession>
<keyword evidence="4" id="KW-1185">Reference proteome</keyword>
<name>A0ABV8UDX7_9PROT</name>
<dbReference type="Pfam" id="PF20016">
    <property type="entry name" value="ThsA_Macro"/>
    <property type="match status" value="1"/>
</dbReference>
<evidence type="ECO:0000259" key="2">
    <source>
        <dbReference type="Pfam" id="PF20016"/>
    </source>
</evidence>
<dbReference type="RefSeq" id="WP_068143455.1">
    <property type="nucleotide sequence ID" value="NZ_JBHSCR010000014.1"/>
</dbReference>
<feature type="domain" description="Thoeris protein ThsA Macro" evidence="2">
    <location>
        <begin position="81"/>
        <end position="260"/>
    </location>
</feature>
<organism evidence="3 4">
    <name type="scientific">Kordiimonas lipolytica</name>
    <dbReference type="NCBI Taxonomy" id="1662421"/>
    <lineage>
        <taxon>Bacteria</taxon>
        <taxon>Pseudomonadati</taxon>
        <taxon>Pseudomonadota</taxon>
        <taxon>Alphaproteobacteria</taxon>
        <taxon>Kordiimonadales</taxon>
        <taxon>Kordiimonadaceae</taxon>
        <taxon>Kordiimonas</taxon>
    </lineage>
</organism>
<dbReference type="EMBL" id="JBHSCR010000014">
    <property type="protein sequence ID" value="MFC4348850.1"/>
    <property type="molecule type" value="Genomic_DNA"/>
</dbReference>
<proteinExistence type="predicted"/>
<gene>
    <name evidence="3" type="ORF">ACFO5Q_13435</name>
</gene>
<dbReference type="InterPro" id="IPR045535">
    <property type="entry name" value="ThsA_Macro"/>
</dbReference>
<reference evidence="4" key="1">
    <citation type="journal article" date="2019" name="Int. J. Syst. Evol. Microbiol.">
        <title>The Global Catalogue of Microorganisms (GCM) 10K type strain sequencing project: providing services to taxonomists for standard genome sequencing and annotation.</title>
        <authorList>
            <consortium name="The Broad Institute Genomics Platform"/>
            <consortium name="The Broad Institute Genome Sequencing Center for Infectious Disease"/>
            <person name="Wu L."/>
            <person name="Ma J."/>
        </authorList>
    </citation>
    <scope>NUCLEOTIDE SEQUENCE [LARGE SCALE GENOMIC DNA]</scope>
    <source>
        <strain evidence="4">CGMCC 1.15304</strain>
    </source>
</reference>
<evidence type="ECO:0000256" key="1">
    <source>
        <dbReference type="SAM" id="Phobius"/>
    </source>
</evidence>
<dbReference type="Proteomes" id="UP001595776">
    <property type="component" value="Unassembled WGS sequence"/>
</dbReference>
<evidence type="ECO:0000313" key="3">
    <source>
        <dbReference type="EMBL" id="MFC4348850.1"/>
    </source>
</evidence>
<sequence length="278" mass="31103">MKSFSKWLCFFRALLTAIGIIWLFIESYEGITNQELDLSYKDFLLSSTLLGLLLFFADGLFLEGFFKNEIVISSNSFDTKISVLFGDFFDQKGWKAIGVNDCFDDIVDDIIVSSKSLHGQVIQKFWGGNSGNWRNQVDTALSQTPFTTITRNPGRTRRYEIGTTATAIVNENKFLFVALGRTDETTHRTSATAEDLIKAVRGLLVKARNSCSNETIYIPLLGSGLARIGIKNAILVDLILTAVFEETKQGKVSNSIKIVLPKDKKPEIDLGSIYQDWK</sequence>
<keyword evidence="1" id="KW-0812">Transmembrane</keyword>
<feature type="transmembrane region" description="Helical" evidence="1">
    <location>
        <begin position="45"/>
        <end position="66"/>
    </location>
</feature>
<comment type="caution">
    <text evidence="3">The sequence shown here is derived from an EMBL/GenBank/DDBJ whole genome shotgun (WGS) entry which is preliminary data.</text>
</comment>
<feature type="transmembrane region" description="Helical" evidence="1">
    <location>
        <begin position="7"/>
        <end position="25"/>
    </location>
</feature>
<evidence type="ECO:0000313" key="4">
    <source>
        <dbReference type="Proteomes" id="UP001595776"/>
    </source>
</evidence>
<protein>
    <submittedName>
        <fullName evidence="3">Macro domain-containing protein</fullName>
    </submittedName>
</protein>
<keyword evidence="1" id="KW-0472">Membrane</keyword>
<keyword evidence="1" id="KW-1133">Transmembrane helix</keyword>